<comment type="caution">
    <text evidence="1">The sequence shown here is derived from an EMBL/GenBank/DDBJ whole genome shotgun (WGS) entry which is preliminary data.</text>
</comment>
<name>A0AAV0L5I8_9ROSI</name>
<dbReference type="Proteomes" id="UP001154282">
    <property type="component" value="Unassembled WGS sequence"/>
</dbReference>
<gene>
    <name evidence="1" type="ORF">LITE_LOCUS22009</name>
</gene>
<proteinExistence type="predicted"/>
<sequence>MYLHVRFEACPRSLLPICSQLLCGIPLVPRRSTSDEEFHPVSPIAVVYAFESWWTSLREAISHEYPC</sequence>
<dbReference type="EMBL" id="CAMGYJ010000006">
    <property type="protein sequence ID" value="CAI0429167.1"/>
    <property type="molecule type" value="Genomic_DNA"/>
</dbReference>
<keyword evidence="2" id="KW-1185">Reference proteome</keyword>
<evidence type="ECO:0000313" key="1">
    <source>
        <dbReference type="EMBL" id="CAI0429167.1"/>
    </source>
</evidence>
<protein>
    <submittedName>
        <fullName evidence="1">Uncharacterized protein</fullName>
    </submittedName>
</protein>
<accession>A0AAV0L5I8</accession>
<evidence type="ECO:0000313" key="2">
    <source>
        <dbReference type="Proteomes" id="UP001154282"/>
    </source>
</evidence>
<reference evidence="1" key="1">
    <citation type="submission" date="2022-08" db="EMBL/GenBank/DDBJ databases">
        <authorList>
            <person name="Gutierrez-Valencia J."/>
        </authorList>
    </citation>
    <scope>NUCLEOTIDE SEQUENCE</scope>
</reference>
<dbReference type="AlphaFoldDB" id="A0AAV0L5I8"/>
<organism evidence="1 2">
    <name type="scientific">Linum tenue</name>
    <dbReference type="NCBI Taxonomy" id="586396"/>
    <lineage>
        <taxon>Eukaryota</taxon>
        <taxon>Viridiplantae</taxon>
        <taxon>Streptophyta</taxon>
        <taxon>Embryophyta</taxon>
        <taxon>Tracheophyta</taxon>
        <taxon>Spermatophyta</taxon>
        <taxon>Magnoliopsida</taxon>
        <taxon>eudicotyledons</taxon>
        <taxon>Gunneridae</taxon>
        <taxon>Pentapetalae</taxon>
        <taxon>rosids</taxon>
        <taxon>fabids</taxon>
        <taxon>Malpighiales</taxon>
        <taxon>Linaceae</taxon>
        <taxon>Linum</taxon>
    </lineage>
</organism>